<feature type="signal peptide" evidence="2">
    <location>
        <begin position="1"/>
        <end position="19"/>
    </location>
</feature>
<accession>A0A4V2EXE7</accession>
<evidence type="ECO:0000313" key="4">
    <source>
        <dbReference type="EMBL" id="RZS59230.1"/>
    </source>
</evidence>
<feature type="compositionally biased region" description="Low complexity" evidence="1">
    <location>
        <begin position="26"/>
        <end position="44"/>
    </location>
</feature>
<dbReference type="RefSeq" id="WP_130484337.1">
    <property type="nucleotide sequence ID" value="NZ_SGWW01000001.1"/>
</dbReference>
<feature type="domain" description="DUF6993" evidence="3">
    <location>
        <begin position="77"/>
        <end position="158"/>
    </location>
</feature>
<keyword evidence="2" id="KW-0732">Signal</keyword>
<proteinExistence type="predicted"/>
<evidence type="ECO:0000259" key="3">
    <source>
        <dbReference type="Pfam" id="PF22504"/>
    </source>
</evidence>
<gene>
    <name evidence="4" type="ORF">EV141_0448</name>
</gene>
<feature type="chain" id="PRO_5039166480" description="DUF6993 domain-containing protein" evidence="2">
    <location>
        <begin position="20"/>
        <end position="163"/>
    </location>
</feature>
<dbReference type="AlphaFoldDB" id="A0A4V2EXE7"/>
<evidence type="ECO:0000256" key="2">
    <source>
        <dbReference type="SAM" id="SignalP"/>
    </source>
</evidence>
<organism evidence="4 5">
    <name type="scientific">Microcella putealis</name>
    <dbReference type="NCBI Taxonomy" id="337005"/>
    <lineage>
        <taxon>Bacteria</taxon>
        <taxon>Bacillati</taxon>
        <taxon>Actinomycetota</taxon>
        <taxon>Actinomycetes</taxon>
        <taxon>Micrococcales</taxon>
        <taxon>Microbacteriaceae</taxon>
        <taxon>Microcella</taxon>
    </lineage>
</organism>
<dbReference type="EMBL" id="SGWW01000001">
    <property type="protein sequence ID" value="RZS59230.1"/>
    <property type="molecule type" value="Genomic_DNA"/>
</dbReference>
<reference evidence="4 5" key="1">
    <citation type="journal article" date="2015" name="Stand. Genomic Sci.">
        <title>Genomic Encyclopedia of Bacterial and Archaeal Type Strains, Phase III: the genomes of soil and plant-associated and newly described type strains.</title>
        <authorList>
            <person name="Whitman W.B."/>
            <person name="Woyke T."/>
            <person name="Klenk H.P."/>
            <person name="Zhou Y."/>
            <person name="Lilburn T.G."/>
            <person name="Beck B.J."/>
            <person name="De Vos P."/>
            <person name="Vandamme P."/>
            <person name="Eisen J.A."/>
            <person name="Garrity G."/>
            <person name="Hugenholtz P."/>
            <person name="Kyrpides N.C."/>
        </authorList>
    </citation>
    <scope>NUCLEOTIDE SEQUENCE [LARGE SCALE GENOMIC DNA]</scope>
    <source>
        <strain evidence="4 5">CV2</strain>
    </source>
</reference>
<name>A0A4V2EXE7_9MICO</name>
<dbReference type="PROSITE" id="PS51257">
    <property type="entry name" value="PROKAR_LIPOPROTEIN"/>
    <property type="match status" value="1"/>
</dbReference>
<comment type="caution">
    <text evidence="4">The sequence shown here is derived from an EMBL/GenBank/DDBJ whole genome shotgun (WGS) entry which is preliminary data.</text>
</comment>
<dbReference type="OrthoDB" id="5125712at2"/>
<sequence length="163" mass="16085">MPRSAACGALAFAALIAIAGCTGPDSVAPSPSATATDAAPQPTVSAEPTAAPVPDPVLVQDGTADDNAPYAQFVVAQRAAEQDARLRSSELAQALIDAGFAADAIEVTADRTPLGNATDVISFAILVGDACILGELRGAEAVTQTAPVLGTGRCLVGADVSIG</sequence>
<dbReference type="InterPro" id="IPR054262">
    <property type="entry name" value="DUF6993"/>
</dbReference>
<dbReference type="Proteomes" id="UP000293519">
    <property type="component" value="Unassembled WGS sequence"/>
</dbReference>
<evidence type="ECO:0000256" key="1">
    <source>
        <dbReference type="SAM" id="MobiDB-lite"/>
    </source>
</evidence>
<dbReference type="Pfam" id="PF22504">
    <property type="entry name" value="DUF6993"/>
    <property type="match status" value="1"/>
</dbReference>
<evidence type="ECO:0000313" key="5">
    <source>
        <dbReference type="Proteomes" id="UP000293519"/>
    </source>
</evidence>
<protein>
    <recommendedName>
        <fullName evidence="3">DUF6993 domain-containing protein</fullName>
    </recommendedName>
</protein>
<feature type="region of interest" description="Disordered" evidence="1">
    <location>
        <begin position="26"/>
        <end position="64"/>
    </location>
</feature>
<keyword evidence="5" id="KW-1185">Reference proteome</keyword>